<protein>
    <submittedName>
        <fullName evidence="3">Chemotaxis protein X</fullName>
    </submittedName>
</protein>
<dbReference type="OrthoDB" id="9790435at2"/>
<evidence type="ECO:0000259" key="2">
    <source>
        <dbReference type="Pfam" id="PF13690"/>
    </source>
</evidence>
<dbReference type="PANTHER" id="PTHR39452:SF1">
    <property type="entry name" value="CHEY-P PHOSPHATASE CHEX"/>
    <property type="match status" value="1"/>
</dbReference>
<dbReference type="AlphaFoldDB" id="A0A194AEY8"/>
<dbReference type="RefSeq" id="WP_069857166.1">
    <property type="nucleotide sequence ID" value="NZ_BDFE01000006.1"/>
</dbReference>
<keyword evidence="1" id="KW-0145">Chemotaxis</keyword>
<organism evidence="3 4">
    <name type="scientific">Desulfoplanes formicivorans</name>
    <dbReference type="NCBI Taxonomy" id="1592317"/>
    <lineage>
        <taxon>Bacteria</taxon>
        <taxon>Pseudomonadati</taxon>
        <taxon>Thermodesulfobacteriota</taxon>
        <taxon>Desulfovibrionia</taxon>
        <taxon>Desulfovibrionales</taxon>
        <taxon>Desulfoplanaceae</taxon>
        <taxon>Desulfoplanes</taxon>
    </lineage>
</organism>
<dbReference type="InterPro" id="IPR028976">
    <property type="entry name" value="CheC-like_sf"/>
</dbReference>
<dbReference type="Proteomes" id="UP000095200">
    <property type="component" value="Unassembled WGS sequence"/>
</dbReference>
<evidence type="ECO:0000313" key="3">
    <source>
        <dbReference type="EMBL" id="GAU07656.1"/>
    </source>
</evidence>
<evidence type="ECO:0000313" key="4">
    <source>
        <dbReference type="Proteomes" id="UP000095200"/>
    </source>
</evidence>
<dbReference type="InterPro" id="IPR028051">
    <property type="entry name" value="CheX-like_dom"/>
</dbReference>
<dbReference type="STRING" id="1592317.DPF_0351"/>
<accession>A0A194AEY8</accession>
<dbReference type="PANTHER" id="PTHR39452">
    <property type="entry name" value="CHEY-P PHOSPHATASE CHEX"/>
    <property type="match status" value="1"/>
</dbReference>
<keyword evidence="4" id="KW-1185">Reference proteome</keyword>
<dbReference type="InterPro" id="IPR038756">
    <property type="entry name" value="CheX-like"/>
</dbReference>
<sequence>MKDKVGLIIQTFTDAVVSVVETMAGVKTEPGRAFMKNAPTAKGDISGVIGMSSSNGCGRGSMSLTFTNESALGIVGRMIGEDFVEVNKDVVDAVGEMTNMVCGQGRKGMAEFGIVYSGAIPTVISGAGHTIRHVSASSVLAVPFQTEFGPVTVEICFG</sequence>
<evidence type="ECO:0000256" key="1">
    <source>
        <dbReference type="ARBA" id="ARBA00022500"/>
    </source>
</evidence>
<reference evidence="4" key="1">
    <citation type="submission" date="2016-06" db="EMBL/GenBank/DDBJ databases">
        <title>Draft genome sequence of Desulfoplanes formicivorans strain Pf12B.</title>
        <authorList>
            <person name="Watanabe M."/>
            <person name="Kojima H."/>
            <person name="Fukui M."/>
        </authorList>
    </citation>
    <scope>NUCLEOTIDE SEQUENCE [LARGE SCALE GENOMIC DNA]</scope>
    <source>
        <strain evidence="4">Pf12B</strain>
    </source>
</reference>
<comment type="caution">
    <text evidence="3">The sequence shown here is derived from an EMBL/GenBank/DDBJ whole genome shotgun (WGS) entry which is preliminary data.</text>
</comment>
<dbReference type="Gene3D" id="3.40.1550.10">
    <property type="entry name" value="CheC-like"/>
    <property type="match status" value="1"/>
</dbReference>
<dbReference type="Pfam" id="PF13690">
    <property type="entry name" value="CheX"/>
    <property type="match status" value="1"/>
</dbReference>
<dbReference type="SUPFAM" id="SSF103039">
    <property type="entry name" value="CheC-like"/>
    <property type="match status" value="1"/>
</dbReference>
<proteinExistence type="predicted"/>
<dbReference type="EMBL" id="BDFE01000006">
    <property type="protein sequence ID" value="GAU07656.1"/>
    <property type="molecule type" value="Genomic_DNA"/>
</dbReference>
<dbReference type="CDD" id="cd17906">
    <property type="entry name" value="CheX"/>
    <property type="match status" value="1"/>
</dbReference>
<dbReference type="GO" id="GO:0006935">
    <property type="term" value="P:chemotaxis"/>
    <property type="evidence" value="ECO:0007669"/>
    <property type="project" value="UniProtKB-KW"/>
</dbReference>
<gene>
    <name evidence="3" type="ORF">DPF_0351</name>
</gene>
<name>A0A194AEY8_9BACT</name>
<feature type="domain" description="Chemotaxis phosphatase CheX-like" evidence="2">
    <location>
        <begin position="46"/>
        <end position="145"/>
    </location>
</feature>